<dbReference type="InterPro" id="IPR005074">
    <property type="entry name" value="Peptidase_C39"/>
</dbReference>
<gene>
    <name evidence="2" type="ORF">UABAM_04566</name>
</gene>
<dbReference type="RefSeq" id="WP_151970250.1">
    <property type="nucleotide sequence ID" value="NZ_AP019860.1"/>
</dbReference>
<name>A0A5S9IS59_UABAM</name>
<dbReference type="GO" id="GO:0008233">
    <property type="term" value="F:peptidase activity"/>
    <property type="evidence" value="ECO:0007669"/>
    <property type="project" value="InterPro"/>
</dbReference>
<evidence type="ECO:0000259" key="1">
    <source>
        <dbReference type="PROSITE" id="PS50990"/>
    </source>
</evidence>
<dbReference type="Pfam" id="PF13529">
    <property type="entry name" value="Peptidase_C39_2"/>
    <property type="match status" value="1"/>
</dbReference>
<dbReference type="PROSITE" id="PS50990">
    <property type="entry name" value="PEPTIDASE_C39"/>
    <property type="match status" value="1"/>
</dbReference>
<reference evidence="2 3" key="1">
    <citation type="submission" date="2019-08" db="EMBL/GenBank/DDBJ databases">
        <title>Complete genome sequence of Candidatus Uab amorphum.</title>
        <authorList>
            <person name="Shiratori T."/>
            <person name="Suzuki S."/>
            <person name="Kakizawa Y."/>
            <person name="Ishida K."/>
        </authorList>
    </citation>
    <scope>NUCLEOTIDE SEQUENCE [LARGE SCALE GENOMIC DNA]</scope>
    <source>
        <strain evidence="2 3">SRT547</strain>
    </source>
</reference>
<accession>A0A5S9IS59</accession>
<dbReference type="EMBL" id="AP019860">
    <property type="protein sequence ID" value="BBM86180.1"/>
    <property type="molecule type" value="Genomic_DNA"/>
</dbReference>
<keyword evidence="3" id="KW-1185">Reference proteome</keyword>
<evidence type="ECO:0000313" key="3">
    <source>
        <dbReference type="Proteomes" id="UP000326354"/>
    </source>
</evidence>
<feature type="domain" description="Peptidase C39" evidence="1">
    <location>
        <begin position="31"/>
        <end position="166"/>
    </location>
</feature>
<sequence>MRHMIPLCVFFFVTSIFISTQEIKNFPNYEQPDGFSCGPACASMLLKYYNISAGIGPLKTKADSRILEEEGWGYTTPDDLEKAIEEYDLSVTRKKGTIADLKNNAKKGIPTIVLVRSGVAMWHYVVVIGYDEINDDFKISDPGGTGIYHIRDYLYSNLYTPSEALESCWRYETAMWGEVIPAPVQLTVLGLIALLNTQAPQNTMIYPSFAWPTINEFKNKETPFSFPENKIYDTICHKSFYFHIDESESSIFGKTGNETWLRDTQTGNMKVKRVNRVGNHYTFDIQLPAYAYYDRKTFIRVGGPKKENWNMVFVSSFRYKCLVKEGNIIAGVVENFSSDLKTKNGHGHDSFKFARTEVQKKIVNKLYTHSVADFRKEVLSKYPQVVAECYHKYNLIPDDKESYFRSLLEKHGVDYIDNEIKKRQQTPPSKITLQNKTVHSFGKLAAADSITINSTTMTKDAHVTISAKTVELQPGTNLQQGSFVKITPKN</sequence>
<protein>
    <recommendedName>
        <fullName evidence="1">Peptidase C39 domain-containing protein</fullName>
    </recommendedName>
</protein>
<dbReference type="KEGG" id="uam:UABAM_04566"/>
<dbReference type="InterPro" id="IPR039564">
    <property type="entry name" value="Peptidase_C39-like"/>
</dbReference>
<dbReference type="Gene3D" id="3.90.70.10">
    <property type="entry name" value="Cysteine proteinases"/>
    <property type="match status" value="1"/>
</dbReference>
<dbReference type="GO" id="GO:0016020">
    <property type="term" value="C:membrane"/>
    <property type="evidence" value="ECO:0007669"/>
    <property type="project" value="InterPro"/>
</dbReference>
<organism evidence="2 3">
    <name type="scientific">Uabimicrobium amorphum</name>
    <dbReference type="NCBI Taxonomy" id="2596890"/>
    <lineage>
        <taxon>Bacteria</taxon>
        <taxon>Pseudomonadati</taxon>
        <taxon>Planctomycetota</taxon>
        <taxon>Candidatus Uabimicrobiia</taxon>
        <taxon>Candidatus Uabimicrobiales</taxon>
        <taxon>Candidatus Uabimicrobiaceae</taxon>
        <taxon>Candidatus Uabimicrobium</taxon>
    </lineage>
</organism>
<dbReference type="GO" id="GO:0006508">
    <property type="term" value="P:proteolysis"/>
    <property type="evidence" value="ECO:0007669"/>
    <property type="project" value="InterPro"/>
</dbReference>
<proteinExistence type="predicted"/>
<dbReference type="OrthoDB" id="5611441at2"/>
<dbReference type="GO" id="GO:0005524">
    <property type="term" value="F:ATP binding"/>
    <property type="evidence" value="ECO:0007669"/>
    <property type="project" value="InterPro"/>
</dbReference>
<dbReference type="Proteomes" id="UP000326354">
    <property type="component" value="Chromosome"/>
</dbReference>
<evidence type="ECO:0000313" key="2">
    <source>
        <dbReference type="EMBL" id="BBM86180.1"/>
    </source>
</evidence>
<dbReference type="AlphaFoldDB" id="A0A5S9IS59"/>